<keyword evidence="2" id="KW-1185">Reference proteome</keyword>
<proteinExistence type="predicted"/>
<organism evidence="1 2">
    <name type="scientific">Mycobacterium phage Mufasa</name>
    <dbReference type="NCBI Taxonomy" id="1718600"/>
    <lineage>
        <taxon>Viruses</taxon>
        <taxon>Duplodnaviria</taxon>
        <taxon>Heunggongvirae</taxon>
        <taxon>Uroviricota</taxon>
        <taxon>Caudoviricetes</taxon>
        <taxon>Weiservirinae</taxon>
        <taxon>Timquatrovirus</taxon>
        <taxon>Timquatrovirus mufasa</taxon>
    </lineage>
</organism>
<dbReference type="NCBIfam" id="NF040653">
    <property type="entry name" value="Rv1535_dom"/>
    <property type="match status" value="1"/>
</dbReference>
<dbReference type="EMBL" id="KT591490">
    <property type="protein sequence ID" value="ALF00493.1"/>
    <property type="molecule type" value="Genomic_DNA"/>
</dbReference>
<name>A0A0M4QU95_9CAUD</name>
<evidence type="ECO:0000313" key="1">
    <source>
        <dbReference type="EMBL" id="ALF00493.1"/>
    </source>
</evidence>
<evidence type="ECO:0000313" key="2">
    <source>
        <dbReference type="Proteomes" id="UP000203479"/>
    </source>
</evidence>
<dbReference type="RefSeq" id="YP_009195305.1">
    <property type="nucleotide sequence ID" value="NC_028759.1"/>
</dbReference>
<dbReference type="Proteomes" id="UP000203479">
    <property type="component" value="Segment"/>
</dbReference>
<dbReference type="OrthoDB" id="28464at10239"/>
<accession>A0A0M4QU95</accession>
<dbReference type="GeneID" id="26622589"/>
<dbReference type="KEGG" id="vg:26622589"/>
<gene>
    <name evidence="1" type="ORF">SEA_MUFASA_59</name>
</gene>
<reference evidence="1 2" key="1">
    <citation type="submission" date="2015-08" db="EMBL/GenBank/DDBJ databases">
        <authorList>
            <person name="Bailey A.M."/>
            <person name="Bennett K.E."/>
            <person name="Carter P.S."/>
            <person name="Deans N.C."/>
            <person name="Dyle E.V."/>
            <person name="Florea A."/>
            <person name="Giraldo T.A."/>
            <person name="Hayes M.A."/>
            <person name="Ikejiani J."/>
            <person name="Seawell W.C."/>
            <person name="Shah H."/>
            <person name="Toussaint T.E."/>
            <person name="Coleman D."/>
            <person name="Hammonds-Odie L.P."/>
            <person name="Barrera A.L."/>
            <person name="Serrano M.G."/>
            <person name="Buck G."/>
            <person name="Lee V."/>
            <person name="Wang Y."/>
            <person name="Carvalho R."/>
            <person name="Voegtly L."/>
            <person name="Shi R."/>
            <person name="Duckworth R."/>
            <person name="Johnson A."/>
            <person name="Loviza R."/>
            <person name="Walstead R."/>
            <person name="Shah Z."/>
            <person name="Kiflezghi M."/>
            <person name="Wade K."/>
            <person name="Anders K.R."/>
            <person name="Bradley K.W."/>
            <person name="Asai D.J."/>
            <person name="Bowman C.A."/>
            <person name="Russell D.A."/>
            <person name="Pope W.H."/>
            <person name="Jacobs-Sera D."/>
            <person name="Hendrix R.W."/>
            <person name="Hatfull G.F."/>
        </authorList>
    </citation>
    <scope>NUCLEOTIDE SEQUENCE [LARGE SCALE GENOMIC DNA]</scope>
</reference>
<sequence length="38" mass="4146">MIGAGRDELADRLALVLTAPAQHLYALLWRLGVIEVAE</sequence>
<protein>
    <submittedName>
        <fullName evidence="1">Uncharacterized protein</fullName>
    </submittedName>
</protein>